<name>A0A9J8BYX6_CYPCA</name>
<dbReference type="AlphaFoldDB" id="A0A9J8BYX6"/>
<dbReference type="Ensembl" id="ENSCCRT00000180223.1">
    <property type="protein sequence ID" value="ENSCCRP00000159361.1"/>
    <property type="gene ID" value="ENSCCRG00000065465.1"/>
</dbReference>
<dbReference type="Proteomes" id="UP001108240">
    <property type="component" value="Unplaced"/>
</dbReference>
<dbReference type="GeneTree" id="ENSGT00940000163737"/>
<dbReference type="Pfam" id="PF13966">
    <property type="entry name" value="zf-RVT"/>
    <property type="match status" value="1"/>
</dbReference>
<protein>
    <recommendedName>
        <fullName evidence="1">Reverse transcriptase domain-containing protein</fullName>
    </recommendedName>
</protein>
<dbReference type="InterPro" id="IPR026960">
    <property type="entry name" value="RVT-Znf"/>
</dbReference>
<reference evidence="2" key="1">
    <citation type="submission" date="2025-08" db="UniProtKB">
        <authorList>
            <consortium name="Ensembl"/>
        </authorList>
    </citation>
    <scope>IDENTIFICATION</scope>
</reference>
<dbReference type="PROSITE" id="PS50878">
    <property type="entry name" value="RT_POL"/>
    <property type="match status" value="1"/>
</dbReference>
<keyword evidence="3" id="KW-1185">Reference proteome</keyword>
<dbReference type="Pfam" id="PF00078">
    <property type="entry name" value="RVT_1"/>
    <property type="match status" value="1"/>
</dbReference>
<evidence type="ECO:0000259" key="1">
    <source>
        <dbReference type="PROSITE" id="PS50878"/>
    </source>
</evidence>
<evidence type="ECO:0000313" key="3">
    <source>
        <dbReference type="Proteomes" id="UP001108240"/>
    </source>
</evidence>
<organism evidence="2 3">
    <name type="scientific">Cyprinus carpio carpio</name>
    <dbReference type="NCBI Taxonomy" id="630221"/>
    <lineage>
        <taxon>Eukaryota</taxon>
        <taxon>Metazoa</taxon>
        <taxon>Chordata</taxon>
        <taxon>Craniata</taxon>
        <taxon>Vertebrata</taxon>
        <taxon>Euteleostomi</taxon>
        <taxon>Actinopterygii</taxon>
        <taxon>Neopterygii</taxon>
        <taxon>Teleostei</taxon>
        <taxon>Ostariophysi</taxon>
        <taxon>Cypriniformes</taxon>
        <taxon>Cyprinidae</taxon>
        <taxon>Cyprininae</taxon>
        <taxon>Cyprinus</taxon>
    </lineage>
</organism>
<dbReference type="SUPFAM" id="SSF56672">
    <property type="entry name" value="DNA/RNA polymerases"/>
    <property type="match status" value="1"/>
</dbReference>
<accession>A0A9J8BYX6</accession>
<dbReference type="InterPro" id="IPR000477">
    <property type="entry name" value="RT_dom"/>
</dbReference>
<dbReference type="CDD" id="cd01650">
    <property type="entry name" value="RT_nLTR_like"/>
    <property type="match status" value="1"/>
</dbReference>
<proteinExistence type="predicted"/>
<dbReference type="PANTHER" id="PTHR19446">
    <property type="entry name" value="REVERSE TRANSCRIPTASES"/>
    <property type="match status" value="1"/>
</dbReference>
<sequence length="897" mass="104066">MGERQQIKRRFLQALSFYEELYSAQSCDPKAVECILKDVPKLKDESKKELEHSLSFGELSTACEQQSAGRSPGLDGLTSEFYKVFWALIGPDLHSVFTESEKLKVLPLSCRRAVITLLPKKGDLRSLKNWRPVSILNTDYKILSKALTNRLKECLASIVHEDQSYCVPKRSIFDNLFLVRDLLQLTDIYKLDVGLLSLDQEKAFDRVDHHYLFKTLTAFGFGEKFISQIQLLYTDVYSMLKINGVLTRTFPVCRGVRQGCSLSGLLYTLVIEPLLRILRKKLHGISVLNPDISEVTNVSLTAYADDITVIIRSQEDIDHLNMSLDLFQKASSAQVNWNKTNALLLGQWQEESPPHLPQMCQWKTDGFTILGVFFGTEQYMTKNWDGVAEKVLGKLQKWKWIQPQLSYRGRVLVINNLAASMLWHRLSVLDPPTDLLHLLQRHFVDFFWGGHHWLNSGVLSLPVFEGGQSLIHLVSKVKAMRLQIAQRLLYDQNPQPWIMFSLAILRNTGGRGLDRQLFLMSNEMFKNSYFTSFYKNVLSVWNQFKIDREEHFGLDEPLFYNSWFCQKDNMSDTEIKNFVSAGISKVEDLIDLEERKWNSVQEICRQVGGKSERIVGNILNKLKESFPVLLRQFIERFLSTGLKQCLFPEVFITPRNYQDDKKERQLLSFRELKHESFLEINKRQLYIVCVKITFSKQLIGKKDTKWRGLLSVSHEQSPSWRLFYKSPLPKRSGDLQWRILHCAMPTKTFLFKCNPDILPVCSFCNVLETVFHTFCECQRLCALFSFLEGILSSLGWVFSKTLFIFGCKYSHFQREHCTLSNFLIGQAKLSIWKVYKIENEGRNANVLALFKALVKSRIKLEYEYYKMNDDMLSFGMKWCLSTSLFSLMEDGELIFPW</sequence>
<reference evidence="2" key="2">
    <citation type="submission" date="2025-09" db="UniProtKB">
        <authorList>
            <consortium name="Ensembl"/>
        </authorList>
    </citation>
    <scope>IDENTIFICATION</scope>
</reference>
<dbReference type="InterPro" id="IPR043502">
    <property type="entry name" value="DNA/RNA_pol_sf"/>
</dbReference>
<feature type="domain" description="Reverse transcriptase" evidence="1">
    <location>
        <begin position="99"/>
        <end position="374"/>
    </location>
</feature>
<evidence type="ECO:0000313" key="2">
    <source>
        <dbReference type="Ensembl" id="ENSCCRP00000159361.1"/>
    </source>
</evidence>